<dbReference type="InterPro" id="IPR013087">
    <property type="entry name" value="Znf_C2H2_type"/>
</dbReference>
<dbReference type="Proteomes" id="UP001318040">
    <property type="component" value="Chromosome 58"/>
</dbReference>
<reference evidence="14" key="1">
    <citation type="submission" date="2025-08" db="UniProtKB">
        <authorList>
            <consortium name="RefSeq"/>
        </authorList>
    </citation>
    <scope>IDENTIFICATION</scope>
    <source>
        <tissue evidence="14">Sperm</tissue>
    </source>
</reference>
<dbReference type="AlphaFoldDB" id="A0AAJ7XEM7"/>
<dbReference type="Gene3D" id="3.30.160.60">
    <property type="entry name" value="Classic Zinc Finger"/>
    <property type="match status" value="7"/>
</dbReference>
<evidence type="ECO:0000256" key="11">
    <source>
        <dbReference type="SAM" id="MobiDB-lite"/>
    </source>
</evidence>
<dbReference type="GO" id="GO:0005634">
    <property type="term" value="C:nucleus"/>
    <property type="evidence" value="ECO:0007669"/>
    <property type="project" value="UniProtKB-SubCell"/>
</dbReference>
<dbReference type="GO" id="GO:0003677">
    <property type="term" value="F:DNA binding"/>
    <property type="evidence" value="ECO:0007669"/>
    <property type="project" value="UniProtKB-KW"/>
</dbReference>
<keyword evidence="7" id="KW-0238">DNA-binding</keyword>
<evidence type="ECO:0000256" key="10">
    <source>
        <dbReference type="PROSITE-ProRule" id="PRU00042"/>
    </source>
</evidence>
<dbReference type="PANTHER" id="PTHR24406">
    <property type="entry name" value="TRANSCRIPTIONAL REPRESSOR CTCFL-RELATED"/>
    <property type="match status" value="1"/>
</dbReference>
<feature type="compositionally biased region" description="Basic and acidic residues" evidence="11">
    <location>
        <begin position="361"/>
        <end position="375"/>
    </location>
</feature>
<feature type="region of interest" description="Disordered" evidence="11">
    <location>
        <begin position="808"/>
        <end position="854"/>
    </location>
</feature>
<feature type="region of interest" description="Disordered" evidence="11">
    <location>
        <begin position="23"/>
        <end position="54"/>
    </location>
</feature>
<evidence type="ECO:0000256" key="4">
    <source>
        <dbReference type="ARBA" id="ARBA00022771"/>
    </source>
</evidence>
<evidence type="ECO:0000256" key="9">
    <source>
        <dbReference type="ARBA" id="ARBA00023242"/>
    </source>
</evidence>
<feature type="domain" description="C2H2-type" evidence="12">
    <location>
        <begin position="662"/>
        <end position="686"/>
    </location>
</feature>
<name>A0AAJ7XEM7_PETMA</name>
<feature type="region of interest" description="Disordered" evidence="11">
    <location>
        <begin position="361"/>
        <end position="505"/>
    </location>
</feature>
<evidence type="ECO:0000256" key="1">
    <source>
        <dbReference type="ARBA" id="ARBA00004123"/>
    </source>
</evidence>
<feature type="compositionally biased region" description="Pro residues" evidence="11">
    <location>
        <begin position="815"/>
        <end position="824"/>
    </location>
</feature>
<feature type="compositionally biased region" description="Low complexity" evidence="11">
    <location>
        <begin position="376"/>
        <end position="389"/>
    </location>
</feature>
<dbReference type="KEGG" id="pmrn:116955072"/>
<keyword evidence="8" id="KW-0804">Transcription</keyword>
<feature type="compositionally biased region" description="Pro residues" evidence="11">
    <location>
        <begin position="692"/>
        <end position="709"/>
    </location>
</feature>
<feature type="domain" description="C2H2-type" evidence="12">
    <location>
        <begin position="222"/>
        <end position="249"/>
    </location>
</feature>
<dbReference type="FunFam" id="3.30.160.60:FF:001557">
    <property type="entry name" value="Transcription factor E4F1"/>
    <property type="match status" value="1"/>
</dbReference>
<evidence type="ECO:0000313" key="14">
    <source>
        <dbReference type="RefSeq" id="XP_032831919.1"/>
    </source>
</evidence>
<feature type="domain" description="C2H2-type" evidence="12">
    <location>
        <begin position="606"/>
        <end position="633"/>
    </location>
</feature>
<dbReference type="InterPro" id="IPR050888">
    <property type="entry name" value="ZnF_C2H2-type_TF"/>
</dbReference>
<feature type="domain" description="C2H2-type" evidence="12">
    <location>
        <begin position="250"/>
        <end position="277"/>
    </location>
</feature>
<feature type="region of interest" description="Disordered" evidence="11">
    <location>
        <begin position="133"/>
        <end position="212"/>
    </location>
</feature>
<keyword evidence="4 10" id="KW-0863">Zinc-finger</keyword>
<keyword evidence="3" id="KW-0677">Repeat</keyword>
<feature type="domain" description="C2H2-type" evidence="12">
    <location>
        <begin position="578"/>
        <end position="605"/>
    </location>
</feature>
<comment type="subcellular location">
    <subcellularLocation>
        <location evidence="1">Nucleus</location>
    </subcellularLocation>
</comment>
<evidence type="ECO:0000313" key="13">
    <source>
        <dbReference type="Proteomes" id="UP001318040"/>
    </source>
</evidence>
<keyword evidence="5" id="KW-0862">Zinc</keyword>
<keyword evidence="13" id="KW-1185">Reference proteome</keyword>
<dbReference type="Pfam" id="PF00096">
    <property type="entry name" value="zf-C2H2"/>
    <property type="match status" value="4"/>
</dbReference>
<evidence type="ECO:0000256" key="5">
    <source>
        <dbReference type="ARBA" id="ARBA00022833"/>
    </source>
</evidence>
<sequence length="956" mass="99053">MAGAVAATRIHIVGSVARAGGFRGKGADWSDSPPVGAVSADGSQSRGRGVGGALSGCNQGGGRGFVWREASGGLRRAPSRAAPGMSDAAAFDGGGGALHEEDDDVHKCGRCQEEFNSLEAFIQHRLQQACSRASAGAPLPQPSANEGSVAPPASGAVDGAAGDGDGDGDVVPRATRRRARASSPGDRHPPDSGAAAPPPGPALPGSLASPRPRLAARDGARFACSLCPKQFKTAVILKAHMVTHSSSKQFRCTVCATQFHTKGSLVRHARRHTGERPYVCKECGQGFRESGALSRHLKSLTPCTDRAVYAGAQARAACRPAHTVAQAEKAAEMPESGATGTDGAVASAGDTFVLLITPVTHDEKGGSGCGDDKEGSSSIGQGGSAAADATIGQNRPEEPNLIGRAMKNSGIQEARTAPRLPDSARPIETEDLAGNEGAGPRDGVGPREGAEPEEGAELAPEARPMETQTPADVVGSAEEEVRQREEASDDLNSGGGGDSAGRLSRHTEPCPYCHKRFRGHRYLQMHIHGHRAAQRAEGGPSVCTVCGKSFVTASVLRKHLAVHGGGGGGGGGGGERRFRCGECGKLYKCVAHVRDHMRAHSESRPFPCAACGKNFKTKHALQVHERTHGQVKPHACPDCPARFRERASLVRHRRQHTGERPFPCPRCSRSFAEHGTLNRHLRAKGGCSFGPSAPPQGAPSRAPPLPLGPPTEVKEGAQGSGHAGNAADDPLLGEDPTAVLVEFSSVVADTQEYIIHAGQAEEREDSPSFMQRMEVPAELVQMVQHIVRESRGSGHHRFILHNVGVGEAAEAVGEPGPPPPPHGPAPSDDSDSTEVAMARDGAGTAPAVSGDGGGTIILVTVRNEAGAEEQEDVTVMVDATGLEQVDAVTDRTIEETVGVAKQPVISVATTERADVGEECVAMVTDSVGEEWTVSVGKDAVGVATVSIGGEEPVSPR</sequence>
<keyword evidence="2" id="KW-0479">Metal-binding</keyword>
<feature type="domain" description="C2H2-type" evidence="12">
    <location>
        <begin position="541"/>
        <end position="565"/>
    </location>
</feature>
<dbReference type="GO" id="GO:0008270">
    <property type="term" value="F:zinc ion binding"/>
    <property type="evidence" value="ECO:0007669"/>
    <property type="project" value="UniProtKB-KW"/>
</dbReference>
<feature type="compositionally biased region" description="Low complexity" evidence="11">
    <location>
        <begin position="149"/>
        <end position="160"/>
    </location>
</feature>
<evidence type="ECO:0000259" key="12">
    <source>
        <dbReference type="PROSITE" id="PS50157"/>
    </source>
</evidence>
<feature type="region of interest" description="Disordered" evidence="11">
    <location>
        <begin position="683"/>
        <end position="733"/>
    </location>
</feature>
<dbReference type="GO" id="GO:0045944">
    <property type="term" value="P:positive regulation of transcription by RNA polymerase II"/>
    <property type="evidence" value="ECO:0007669"/>
    <property type="project" value="UniProtKB-ARBA"/>
</dbReference>
<feature type="domain" description="C2H2-type" evidence="12">
    <location>
        <begin position="278"/>
        <end position="307"/>
    </location>
</feature>
<dbReference type="PROSITE" id="PS00028">
    <property type="entry name" value="ZINC_FINGER_C2H2_1"/>
    <property type="match status" value="6"/>
</dbReference>
<evidence type="ECO:0000256" key="8">
    <source>
        <dbReference type="ARBA" id="ARBA00023163"/>
    </source>
</evidence>
<organism evidence="13 14">
    <name type="scientific">Petromyzon marinus</name>
    <name type="common">Sea lamprey</name>
    <dbReference type="NCBI Taxonomy" id="7757"/>
    <lineage>
        <taxon>Eukaryota</taxon>
        <taxon>Metazoa</taxon>
        <taxon>Chordata</taxon>
        <taxon>Craniata</taxon>
        <taxon>Vertebrata</taxon>
        <taxon>Cyclostomata</taxon>
        <taxon>Hyperoartia</taxon>
        <taxon>Petromyzontiformes</taxon>
        <taxon>Petromyzontidae</taxon>
        <taxon>Petromyzon</taxon>
    </lineage>
</organism>
<dbReference type="FunFam" id="3.30.160.60:FF:000145">
    <property type="entry name" value="Zinc finger protein 574"/>
    <property type="match status" value="1"/>
</dbReference>
<proteinExistence type="predicted"/>
<gene>
    <name evidence="14" type="primary">LOC116955072</name>
</gene>
<evidence type="ECO:0000256" key="6">
    <source>
        <dbReference type="ARBA" id="ARBA00023015"/>
    </source>
</evidence>
<dbReference type="SUPFAM" id="SSF57667">
    <property type="entry name" value="beta-beta-alpha zinc fingers"/>
    <property type="match status" value="5"/>
</dbReference>
<evidence type="ECO:0000256" key="3">
    <source>
        <dbReference type="ARBA" id="ARBA00022737"/>
    </source>
</evidence>
<dbReference type="SMART" id="SM00355">
    <property type="entry name" value="ZnF_C2H2"/>
    <property type="match status" value="10"/>
</dbReference>
<feature type="domain" description="C2H2-type" evidence="12">
    <location>
        <begin position="634"/>
        <end position="661"/>
    </location>
</feature>
<keyword evidence="9" id="KW-0539">Nucleus</keyword>
<dbReference type="FunFam" id="3.30.160.60:FF:000710">
    <property type="entry name" value="Zinc finger protein 768"/>
    <property type="match status" value="1"/>
</dbReference>
<dbReference type="FunFam" id="3.30.160.60:FF:000322">
    <property type="entry name" value="GDNF-inducible zinc finger protein 1"/>
    <property type="match status" value="1"/>
</dbReference>
<protein>
    <submittedName>
        <fullName evidence="14">Transcription factor E4F1-like isoform X1</fullName>
    </submittedName>
</protein>
<dbReference type="InterPro" id="IPR036236">
    <property type="entry name" value="Znf_C2H2_sf"/>
</dbReference>
<evidence type="ECO:0000256" key="2">
    <source>
        <dbReference type="ARBA" id="ARBA00022723"/>
    </source>
</evidence>
<accession>A0AAJ7XEM7</accession>
<dbReference type="PROSITE" id="PS50157">
    <property type="entry name" value="ZINC_FINGER_C2H2_2"/>
    <property type="match status" value="8"/>
</dbReference>
<keyword evidence="6" id="KW-0805">Transcription regulation</keyword>
<dbReference type="RefSeq" id="XP_032831919.1">
    <property type="nucleotide sequence ID" value="XM_032976028.1"/>
</dbReference>
<evidence type="ECO:0000256" key="7">
    <source>
        <dbReference type="ARBA" id="ARBA00023125"/>
    </source>
</evidence>